<accession>A0A375YMD0</accession>
<dbReference type="InterPro" id="IPR036291">
    <property type="entry name" value="NAD(P)-bd_dom_sf"/>
</dbReference>
<gene>
    <name evidence="4" type="ORF">MPP7335_04078</name>
</gene>
<organism evidence="4 5">
    <name type="scientific">Mycolicibacterium parafortuitum</name>
    <name type="common">Mycobacterium parafortuitum</name>
    <dbReference type="NCBI Taxonomy" id="39692"/>
    <lineage>
        <taxon>Bacteria</taxon>
        <taxon>Bacillati</taxon>
        <taxon>Actinomycetota</taxon>
        <taxon>Actinomycetes</taxon>
        <taxon>Mycobacteriales</taxon>
        <taxon>Mycobacteriaceae</taxon>
        <taxon>Mycolicibacterium</taxon>
    </lineage>
</organism>
<dbReference type="Gene3D" id="3.40.50.720">
    <property type="entry name" value="NAD(P)-binding Rossmann-like Domain"/>
    <property type="match status" value="1"/>
</dbReference>
<dbReference type="Proteomes" id="UP000252008">
    <property type="component" value="Unassembled WGS sequence"/>
</dbReference>
<dbReference type="SMART" id="SM00822">
    <property type="entry name" value="PKS_KR"/>
    <property type="match status" value="1"/>
</dbReference>
<dbReference type="STRING" id="39692.BST38_13510"/>
<dbReference type="EMBL" id="UEGS01000001">
    <property type="protein sequence ID" value="SRX82318.1"/>
    <property type="molecule type" value="Genomic_DNA"/>
</dbReference>
<keyword evidence="5" id="KW-1185">Reference proteome</keyword>
<feature type="domain" description="Ketoreductase" evidence="3">
    <location>
        <begin position="11"/>
        <end position="191"/>
    </location>
</feature>
<dbReference type="PANTHER" id="PTHR43115">
    <property type="entry name" value="DEHYDROGENASE/REDUCTASE SDR FAMILY MEMBER 11"/>
    <property type="match status" value="1"/>
</dbReference>
<comment type="similarity">
    <text evidence="1">Belongs to the short-chain dehydrogenases/reductases (SDR) family.</text>
</comment>
<dbReference type="InterPro" id="IPR020904">
    <property type="entry name" value="Sc_DH/Rdtase_CS"/>
</dbReference>
<dbReference type="FunFam" id="3.40.50.720:FF:000047">
    <property type="entry name" value="NADP-dependent L-serine/L-allo-threonine dehydrogenase"/>
    <property type="match status" value="1"/>
</dbReference>
<name>A0A375YMD0_MYCPF</name>
<dbReference type="InterPro" id="IPR057326">
    <property type="entry name" value="KR_dom"/>
</dbReference>
<evidence type="ECO:0000256" key="1">
    <source>
        <dbReference type="ARBA" id="ARBA00006484"/>
    </source>
</evidence>
<sequence>MTEDMDGISGKVVAITGASSGIGAATARRLAARGARLVLGARRVDRLDALADELRAAGAQVVVTATDVTRAADLDALVDAAVAEYGRLDVLVGNAGIAATGPIADGDVAGWMAMVDVNLRGVLYGFASATPVFRRQGRGHFVTTVSTSGLKIVPGQGVYAATKNAVRTVMEALRQESTDGVIRTTSISPGFVNTELDASVTDPELRRRVRADMDAFGLDPDAVARAVAFVIEQPDGVEIGDLTIRPTVQG</sequence>
<keyword evidence="2" id="KW-0560">Oxidoreductase</keyword>
<dbReference type="Pfam" id="PF00106">
    <property type="entry name" value="adh_short"/>
    <property type="match status" value="1"/>
</dbReference>
<dbReference type="PRINTS" id="PR00081">
    <property type="entry name" value="GDHRDH"/>
</dbReference>
<dbReference type="SUPFAM" id="SSF51735">
    <property type="entry name" value="NAD(P)-binding Rossmann-fold domains"/>
    <property type="match status" value="1"/>
</dbReference>
<evidence type="ECO:0000256" key="2">
    <source>
        <dbReference type="ARBA" id="ARBA00023002"/>
    </source>
</evidence>
<dbReference type="InterPro" id="IPR002347">
    <property type="entry name" value="SDR_fam"/>
</dbReference>
<protein>
    <submittedName>
        <fullName evidence="4">Short-chain dehydrogenase/reductase SDR [Amycolatopsis mediterranei S699]</fullName>
    </submittedName>
</protein>
<dbReference type="AlphaFoldDB" id="A0A375YMD0"/>
<evidence type="ECO:0000259" key="3">
    <source>
        <dbReference type="SMART" id="SM00822"/>
    </source>
</evidence>
<reference evidence="4 5" key="1">
    <citation type="submission" date="2018-05" db="EMBL/GenBank/DDBJ databases">
        <authorList>
            <consortium name="IHU Genomes"/>
        </authorList>
    </citation>
    <scope>NUCLEOTIDE SEQUENCE [LARGE SCALE GENOMIC DNA]</scope>
    <source>
        <strain evidence="4 5">P7335</strain>
    </source>
</reference>
<evidence type="ECO:0000313" key="4">
    <source>
        <dbReference type="EMBL" id="SRX82318.1"/>
    </source>
</evidence>
<dbReference type="PROSITE" id="PS00061">
    <property type="entry name" value="ADH_SHORT"/>
    <property type="match status" value="1"/>
</dbReference>
<dbReference type="PANTHER" id="PTHR43115:SF4">
    <property type="entry name" value="DEHYDROGENASE_REDUCTASE SDR FAMILY MEMBER 11"/>
    <property type="match status" value="1"/>
</dbReference>
<evidence type="ECO:0000313" key="5">
    <source>
        <dbReference type="Proteomes" id="UP000252008"/>
    </source>
</evidence>
<dbReference type="GO" id="GO:0016616">
    <property type="term" value="F:oxidoreductase activity, acting on the CH-OH group of donors, NAD or NADP as acceptor"/>
    <property type="evidence" value="ECO:0007669"/>
    <property type="project" value="UniProtKB-ARBA"/>
</dbReference>
<dbReference type="RefSeq" id="WP_110781746.1">
    <property type="nucleotide sequence ID" value="NZ_MVID01000010.1"/>
</dbReference>
<proteinExistence type="inferred from homology"/>